<accession>A0A2H0BVW6</accession>
<comment type="subunit">
    <text evidence="6">Homodimer.</text>
</comment>
<dbReference type="AlphaFoldDB" id="A0A2H0BVW6"/>
<evidence type="ECO:0000256" key="6">
    <source>
        <dbReference type="RuleBase" id="RU003880"/>
    </source>
</evidence>
<organism evidence="9 10">
    <name type="scientific">Candidatus Roizmanbacteria bacterium CG22_combo_CG10-13_8_21_14_all_38_20</name>
    <dbReference type="NCBI Taxonomy" id="1974862"/>
    <lineage>
        <taxon>Bacteria</taxon>
        <taxon>Candidatus Roizmaniibacteriota</taxon>
    </lineage>
</organism>
<dbReference type="InterPro" id="IPR050097">
    <property type="entry name" value="Ferredoxin-NADP_redctase_2"/>
</dbReference>
<dbReference type="InterPro" id="IPR005982">
    <property type="entry name" value="Thioredox_Rdtase"/>
</dbReference>
<dbReference type="GO" id="GO:0004791">
    <property type="term" value="F:thioredoxin-disulfide reductase (NADPH) activity"/>
    <property type="evidence" value="ECO:0007669"/>
    <property type="project" value="UniProtKB-UniRule"/>
</dbReference>
<dbReference type="Gene3D" id="3.50.50.60">
    <property type="entry name" value="FAD/NAD(P)-binding domain"/>
    <property type="match status" value="2"/>
</dbReference>
<evidence type="ECO:0000256" key="7">
    <source>
        <dbReference type="RuleBase" id="RU003881"/>
    </source>
</evidence>
<reference evidence="9 10" key="1">
    <citation type="submission" date="2017-09" db="EMBL/GenBank/DDBJ databases">
        <title>Depth-based differentiation of microbial function through sediment-hosted aquifers and enrichment of novel symbionts in the deep terrestrial subsurface.</title>
        <authorList>
            <person name="Probst A.J."/>
            <person name="Ladd B."/>
            <person name="Jarett J.K."/>
            <person name="Geller-Mcgrath D.E."/>
            <person name="Sieber C.M."/>
            <person name="Emerson J.B."/>
            <person name="Anantharaman K."/>
            <person name="Thomas B.C."/>
            <person name="Malmstrom R."/>
            <person name="Stieglmeier M."/>
            <person name="Klingl A."/>
            <person name="Woyke T."/>
            <person name="Ryan C.M."/>
            <person name="Banfield J.F."/>
        </authorList>
    </citation>
    <scope>NUCLEOTIDE SEQUENCE [LARGE SCALE GENOMIC DNA]</scope>
    <source>
        <strain evidence="9">CG22_combo_CG10-13_8_21_14_all_38_20</strain>
    </source>
</reference>
<evidence type="ECO:0000313" key="9">
    <source>
        <dbReference type="EMBL" id="PIP61689.1"/>
    </source>
</evidence>
<feature type="domain" description="FAD/NAD(P)-binding" evidence="8">
    <location>
        <begin position="2"/>
        <end position="282"/>
    </location>
</feature>
<dbReference type="NCBIfam" id="TIGR01292">
    <property type="entry name" value="TRX_reduct"/>
    <property type="match status" value="1"/>
</dbReference>
<dbReference type="EC" id="1.8.1.9" evidence="6"/>
<dbReference type="Pfam" id="PF07992">
    <property type="entry name" value="Pyr_redox_2"/>
    <property type="match status" value="1"/>
</dbReference>
<dbReference type="InterPro" id="IPR008255">
    <property type="entry name" value="Pyr_nucl-diS_OxRdtase_2_AS"/>
</dbReference>
<comment type="similarity">
    <text evidence="6">Belongs to the class-II pyridine nucleotide-disulfide oxidoreductase family.</text>
</comment>
<keyword evidence="5 6" id="KW-0676">Redox-active center</keyword>
<keyword evidence="2 6" id="KW-0274">FAD</keyword>
<protein>
    <recommendedName>
        <fullName evidence="6">Thioredoxin reductase</fullName>
        <ecNumber evidence="6">1.8.1.9</ecNumber>
    </recommendedName>
</protein>
<comment type="catalytic activity">
    <reaction evidence="6">
        <text>[thioredoxin]-dithiol + NADP(+) = [thioredoxin]-disulfide + NADPH + H(+)</text>
        <dbReference type="Rhea" id="RHEA:20345"/>
        <dbReference type="Rhea" id="RHEA-COMP:10698"/>
        <dbReference type="Rhea" id="RHEA-COMP:10700"/>
        <dbReference type="ChEBI" id="CHEBI:15378"/>
        <dbReference type="ChEBI" id="CHEBI:29950"/>
        <dbReference type="ChEBI" id="CHEBI:50058"/>
        <dbReference type="ChEBI" id="CHEBI:57783"/>
        <dbReference type="ChEBI" id="CHEBI:58349"/>
        <dbReference type="EC" id="1.8.1.9"/>
    </reaction>
</comment>
<evidence type="ECO:0000256" key="1">
    <source>
        <dbReference type="ARBA" id="ARBA00022630"/>
    </source>
</evidence>
<proteinExistence type="inferred from homology"/>
<evidence type="ECO:0000256" key="2">
    <source>
        <dbReference type="ARBA" id="ARBA00022827"/>
    </source>
</evidence>
<keyword evidence="4" id="KW-1015">Disulfide bond</keyword>
<dbReference type="Proteomes" id="UP000231246">
    <property type="component" value="Unassembled WGS sequence"/>
</dbReference>
<gene>
    <name evidence="9" type="primary">trxB</name>
    <name evidence="9" type="ORF">COW99_02875</name>
</gene>
<comment type="cofactor">
    <cofactor evidence="7">
        <name>FAD</name>
        <dbReference type="ChEBI" id="CHEBI:57692"/>
    </cofactor>
    <text evidence="7">Binds 1 FAD per subunit.</text>
</comment>
<dbReference type="EMBL" id="PCTA01000019">
    <property type="protein sequence ID" value="PIP61689.1"/>
    <property type="molecule type" value="Genomic_DNA"/>
</dbReference>
<dbReference type="PRINTS" id="PR00368">
    <property type="entry name" value="FADPNR"/>
</dbReference>
<keyword evidence="1 6" id="KW-0285">Flavoprotein</keyword>
<comment type="caution">
    <text evidence="9">The sequence shown here is derived from an EMBL/GenBank/DDBJ whole genome shotgun (WGS) entry which is preliminary data.</text>
</comment>
<dbReference type="PANTHER" id="PTHR48105">
    <property type="entry name" value="THIOREDOXIN REDUCTASE 1-RELATED-RELATED"/>
    <property type="match status" value="1"/>
</dbReference>
<name>A0A2H0BVW6_9BACT</name>
<evidence type="ECO:0000256" key="4">
    <source>
        <dbReference type="ARBA" id="ARBA00023157"/>
    </source>
</evidence>
<dbReference type="PRINTS" id="PR00469">
    <property type="entry name" value="PNDRDTASEII"/>
</dbReference>
<dbReference type="PROSITE" id="PS00573">
    <property type="entry name" value="PYRIDINE_REDOX_2"/>
    <property type="match status" value="1"/>
</dbReference>
<dbReference type="InterPro" id="IPR036188">
    <property type="entry name" value="FAD/NAD-bd_sf"/>
</dbReference>
<dbReference type="InterPro" id="IPR023753">
    <property type="entry name" value="FAD/NAD-binding_dom"/>
</dbReference>
<keyword evidence="7" id="KW-0521">NADP</keyword>
<evidence type="ECO:0000259" key="8">
    <source>
        <dbReference type="Pfam" id="PF07992"/>
    </source>
</evidence>
<dbReference type="GO" id="GO:0005737">
    <property type="term" value="C:cytoplasm"/>
    <property type="evidence" value="ECO:0007669"/>
    <property type="project" value="InterPro"/>
</dbReference>
<evidence type="ECO:0000256" key="5">
    <source>
        <dbReference type="ARBA" id="ARBA00023284"/>
    </source>
</evidence>
<keyword evidence="3 6" id="KW-0560">Oxidoreductase</keyword>
<dbReference type="SUPFAM" id="SSF51905">
    <property type="entry name" value="FAD/NAD(P)-binding domain"/>
    <property type="match status" value="1"/>
</dbReference>
<evidence type="ECO:0000256" key="3">
    <source>
        <dbReference type="ARBA" id="ARBA00023002"/>
    </source>
</evidence>
<evidence type="ECO:0000313" key="10">
    <source>
        <dbReference type="Proteomes" id="UP000231246"/>
    </source>
</evidence>
<dbReference type="GO" id="GO:0019430">
    <property type="term" value="P:removal of superoxide radicals"/>
    <property type="evidence" value="ECO:0007669"/>
    <property type="project" value="UniProtKB-UniRule"/>
</dbReference>
<sequence>MYDVVIIGGGPSGLTASIYTSRANLKTLVLAGDKPGGQLMLTTEVDNYPGFPEGIMGPDLMLNMRKQAERFGAEIKDEVVTEVNIKTFKLKTAKGKYEAKAVIIATGADTKWLGVPGEQELIGRGVSSCAPCDAFFFKEKQVIVVGGGDSAMEEALVLTKFASAVTIIHRKAKFRASKIMQDKVLTHPKIKIIWNSEVVKVLGEQKVEGVELKIDGKETELKIDGVFVAVGHIPNTNIFKDKLELDEKGFLKIFPGSKTSVEGVFVAGDVHDHTYKQAITAAGFGCMAAMDAEKWLEK</sequence>